<dbReference type="EMBL" id="JAAKZY010000040">
    <property type="protein sequence ID" value="NGO08946.1"/>
    <property type="molecule type" value="Genomic_DNA"/>
</dbReference>
<evidence type="ECO:0000256" key="3">
    <source>
        <dbReference type="SAM" id="MobiDB-lite"/>
    </source>
</evidence>
<dbReference type="PANTHER" id="PTHR43479">
    <property type="entry name" value="ACREF/ENVCD OPERON REPRESSOR-RELATED"/>
    <property type="match status" value="1"/>
</dbReference>
<name>A0A6G4V4K7_9ACTN</name>
<evidence type="ECO:0000313" key="5">
    <source>
        <dbReference type="EMBL" id="NGO08946.1"/>
    </source>
</evidence>
<protein>
    <submittedName>
        <fullName evidence="5">TetR/AcrR family transcriptional regulator</fullName>
    </submittedName>
</protein>
<comment type="caution">
    <text evidence="5">The sequence shown here is derived from an EMBL/GenBank/DDBJ whole genome shotgun (WGS) entry which is preliminary data.</text>
</comment>
<reference evidence="5 6" key="1">
    <citation type="submission" date="2020-02" db="EMBL/GenBank/DDBJ databases">
        <title>Whole-genome analyses of novel actinobacteria.</title>
        <authorList>
            <person name="Sahin N."/>
            <person name="Gencbay T."/>
        </authorList>
    </citation>
    <scope>NUCLEOTIDE SEQUENCE [LARGE SCALE GENOMIC DNA]</scope>
    <source>
        <strain evidence="5 6">HC44</strain>
    </source>
</reference>
<organism evidence="5 6">
    <name type="scientific">Streptomyces scabichelini</name>
    <dbReference type="NCBI Taxonomy" id="2711217"/>
    <lineage>
        <taxon>Bacteria</taxon>
        <taxon>Bacillati</taxon>
        <taxon>Actinomycetota</taxon>
        <taxon>Actinomycetes</taxon>
        <taxon>Kitasatosporales</taxon>
        <taxon>Streptomycetaceae</taxon>
        <taxon>Streptomyces</taxon>
    </lineage>
</organism>
<dbReference type="Proteomes" id="UP000472335">
    <property type="component" value="Unassembled WGS sequence"/>
</dbReference>
<feature type="DNA-binding region" description="H-T-H motif" evidence="2">
    <location>
        <begin position="122"/>
        <end position="141"/>
    </location>
</feature>
<dbReference type="Pfam" id="PF00440">
    <property type="entry name" value="TetR_N"/>
    <property type="match status" value="1"/>
</dbReference>
<keyword evidence="6" id="KW-1185">Reference proteome</keyword>
<dbReference type="GO" id="GO:0003677">
    <property type="term" value="F:DNA binding"/>
    <property type="evidence" value="ECO:0007669"/>
    <property type="project" value="UniProtKB-UniRule"/>
</dbReference>
<dbReference type="Gene3D" id="1.10.357.10">
    <property type="entry name" value="Tetracycline Repressor, domain 2"/>
    <property type="match status" value="1"/>
</dbReference>
<evidence type="ECO:0000256" key="2">
    <source>
        <dbReference type="PROSITE-ProRule" id="PRU00335"/>
    </source>
</evidence>
<evidence type="ECO:0000313" key="6">
    <source>
        <dbReference type="Proteomes" id="UP000472335"/>
    </source>
</evidence>
<dbReference type="PROSITE" id="PS50977">
    <property type="entry name" value="HTH_TETR_2"/>
    <property type="match status" value="1"/>
</dbReference>
<accession>A0A6G4V4K7</accession>
<keyword evidence="1 2" id="KW-0238">DNA-binding</keyword>
<dbReference type="PANTHER" id="PTHR43479:SF11">
    <property type="entry name" value="ACREF_ENVCD OPERON REPRESSOR-RELATED"/>
    <property type="match status" value="1"/>
</dbReference>
<gene>
    <name evidence="5" type="ORF">G5C60_15370</name>
</gene>
<sequence>MTALRDAPRAQPQAGARRPGRWPGAWGAPQSPRLLDSRQDFFGRLSRFLPGVGHCRDNLVGSVQCGQLEKPTEAGRRAVTQVAGKKQDRISRRQVDKFGERRAQLAASALRTLSELGYARTSLREIAQNSEFSHGVLHYYFRDKVELITYCVRQYKAECVTRYDQIVITAGSAEELKHGFGAAMAGTLREDATMHRLWYDLRNQALFEESFRDDVLEIDHSLEQMIWRVVSHYAELAGSPVEVSPAVAYALFDGLFQQALLRHLTGHDTAPADLQASVEQLMARQLIQA</sequence>
<feature type="domain" description="HTH tetR-type" evidence="4">
    <location>
        <begin position="99"/>
        <end position="159"/>
    </location>
</feature>
<proteinExistence type="predicted"/>
<evidence type="ECO:0000256" key="1">
    <source>
        <dbReference type="ARBA" id="ARBA00023125"/>
    </source>
</evidence>
<dbReference type="AlphaFoldDB" id="A0A6G4V4K7"/>
<dbReference type="InterPro" id="IPR050624">
    <property type="entry name" value="HTH-type_Tx_Regulator"/>
</dbReference>
<dbReference type="InterPro" id="IPR001647">
    <property type="entry name" value="HTH_TetR"/>
</dbReference>
<evidence type="ECO:0000259" key="4">
    <source>
        <dbReference type="PROSITE" id="PS50977"/>
    </source>
</evidence>
<feature type="region of interest" description="Disordered" evidence="3">
    <location>
        <begin position="1"/>
        <end position="30"/>
    </location>
</feature>
<dbReference type="SUPFAM" id="SSF46689">
    <property type="entry name" value="Homeodomain-like"/>
    <property type="match status" value="1"/>
</dbReference>
<dbReference type="InterPro" id="IPR009057">
    <property type="entry name" value="Homeodomain-like_sf"/>
</dbReference>